<evidence type="ECO:0000313" key="4">
    <source>
        <dbReference type="EMBL" id="CAH1521574.1"/>
    </source>
</evidence>
<dbReference type="SUPFAM" id="SSF141072">
    <property type="entry name" value="CalX-like"/>
    <property type="match status" value="1"/>
</dbReference>
<protein>
    <submittedName>
        <fullName evidence="4">CADG domain-containing protein</fullName>
    </submittedName>
</protein>
<gene>
    <name evidence="4" type="ORF">THF1D04_11021</name>
</gene>
<proteinExistence type="predicted"/>
<feature type="domain" description="Dystroglycan-type cadherin-like" evidence="3">
    <location>
        <begin position="1476"/>
        <end position="1568"/>
    </location>
</feature>
<dbReference type="Pfam" id="PF13205">
    <property type="entry name" value="Big_5"/>
    <property type="match status" value="1"/>
</dbReference>
<feature type="chain" id="PRO_5043840900" evidence="2">
    <location>
        <begin position="27"/>
        <end position="2557"/>
    </location>
</feature>
<dbReference type="InterPro" id="IPR015919">
    <property type="entry name" value="Cadherin-like_sf"/>
</dbReference>
<dbReference type="Pfam" id="PF17963">
    <property type="entry name" value="Big_9"/>
    <property type="match status" value="9"/>
</dbReference>
<dbReference type="Gene3D" id="2.60.40.2810">
    <property type="match status" value="5"/>
</dbReference>
<evidence type="ECO:0000259" key="3">
    <source>
        <dbReference type="SMART" id="SM00736"/>
    </source>
</evidence>
<dbReference type="Gene3D" id="2.60.40.10">
    <property type="entry name" value="Immunoglobulins"/>
    <property type="match status" value="2"/>
</dbReference>
<dbReference type="GO" id="GO:0016020">
    <property type="term" value="C:membrane"/>
    <property type="evidence" value="ECO:0007669"/>
    <property type="project" value="InterPro"/>
</dbReference>
<accession>A0AAU9PZF9</accession>
<dbReference type="InterPro" id="IPR006644">
    <property type="entry name" value="Cadg"/>
</dbReference>
<feature type="signal peptide" evidence="2">
    <location>
        <begin position="1"/>
        <end position="26"/>
    </location>
</feature>
<dbReference type="Pfam" id="PF05345">
    <property type="entry name" value="He_PIG"/>
    <property type="match status" value="1"/>
</dbReference>
<dbReference type="SMART" id="SM00736">
    <property type="entry name" value="CADG"/>
    <property type="match status" value="1"/>
</dbReference>
<dbReference type="GO" id="GO:0005509">
    <property type="term" value="F:calcium ion binding"/>
    <property type="evidence" value="ECO:0007669"/>
    <property type="project" value="InterPro"/>
</dbReference>
<dbReference type="NCBIfam" id="NF041766">
    <property type="entry name" value="choice_anch_U"/>
    <property type="match status" value="1"/>
</dbReference>
<name>A0AAU9PZF9_9VIBR</name>
<comment type="caution">
    <text evidence="4">The sequence shown here is derived from an EMBL/GenBank/DDBJ whole genome shotgun (WGS) entry which is preliminary data.</text>
</comment>
<dbReference type="SUPFAM" id="SSF49313">
    <property type="entry name" value="Cadherin-like"/>
    <property type="match status" value="1"/>
</dbReference>
<keyword evidence="1 2" id="KW-0732">Signal</keyword>
<dbReference type="EMBL" id="CAKMTQ010000001">
    <property type="protein sequence ID" value="CAH1521574.1"/>
    <property type="molecule type" value="Genomic_DNA"/>
</dbReference>
<evidence type="ECO:0000256" key="2">
    <source>
        <dbReference type="SAM" id="SignalP"/>
    </source>
</evidence>
<dbReference type="NCBIfam" id="NF012211">
    <property type="entry name" value="tand_rpt_95"/>
    <property type="match status" value="9"/>
</dbReference>
<dbReference type="Pfam" id="PF19078">
    <property type="entry name" value="Big_12"/>
    <property type="match status" value="1"/>
</dbReference>
<dbReference type="InterPro" id="IPR032812">
    <property type="entry name" value="SbsA_Ig"/>
</dbReference>
<dbReference type="Proteomes" id="UP001295420">
    <property type="component" value="Unassembled WGS sequence"/>
</dbReference>
<dbReference type="PANTHER" id="PTHR34720:SF9">
    <property type="entry name" value="BLR4714 PROTEIN"/>
    <property type="match status" value="1"/>
</dbReference>
<evidence type="ECO:0000256" key="1">
    <source>
        <dbReference type="ARBA" id="ARBA00022729"/>
    </source>
</evidence>
<sequence>MRLSKFAQTFSLAFISAAFFSGSTWAAQKTVDYSYGSGDNLSHIQDGSDGVSDISLDNTGDVTMVLDAGENSDGIPFTGLNDFSFAIQSTFSSTMISDDNTDRGFRFYESSGTNFSFDSITFIQGSDRSNDTTYTITLTGYSDGQQTVTESVELPKGGEANSNLFDAFSISRDTDYIDEAWKDVDTVTMAFFCTAAQACNESRYAVRDITIDDATTTDSAAPLYIRVNSTPIDDSANVSISNDIVVAFDENIVLGIGNIAIYNVTDDNDFETFDVTLKSDGYSTSPAAGRVSISGNKLYINPTNDLLGNRTFAIHIDPNAIQDNNGNSFSGINDNTTFNFITLNTAPNMDLNSEISGNDNEVNFIEGGGAINITTSSLVTESDNDTIKAITITLTNDYHGTAEGLSVTASAQNNLTGVSGASDVILQDTISMSNMMASASEISAFLDTITYNNTFITPNETSRIVTVVINDGSADSTSRSTTINVEALNRAPSNITLSLTSINQSSTGDNITVGALSTEDADLSDSHTYSLVAANTSENGACTSGSGNSSFVINGDNLQTRSALIPGTYVACVQTDDTTTTFQKSVTITVLDDVAPISLSITTPIEGDGVINSTEVNSVLISGSGAEASNSITVTVSDSINPTVTSNVIADTSGNWTLIGNELDLSSLNNGLLTVSATQRDTAGNSSTPSSQSIVLDTSKPTVTTFKASENALKAGQNSTIDIILSESSSNFSLIDVTATNGQLSGFTGNGTTYAALLTPTENAEGNVTLEIKAGVFSDQAGNTNIAAPPLSLSFDTLPPNGHHVEIDQASIDSTNESAMSFTLSDAEVGAYFTYKVTDGSSTIVSPGSTLITSSVQQVTGLDVTTLLETDLILSVVLTDSSENISEVVTDTVAKQYDAAPVAMDDSFSTDEDTSVQFDLLANDSDINDDLVASSAIVQSQPAKGQISITNGVVTYAPNANVSGVDSFVYTVKDAKLQESNTAIATITINAINDAPLATDLVINTDEDTTSNALNVRNSSTDLEDNIPTGELQIVSAPQIGEVILDQEAGTIVYIPSPNAFGSDNFTYTVSDSEGLVSNTATVSVNIGAINDAPIANADSLIFDEDITSTLDVLGNDTDVEDSAFVQSNITLQDLGQGSGIYPFATVSINQDGTLNIVPTQDINGVHSFTYTLTDSGQAVSHSAVVTLSISAINDAPIAIDNKAQLFEEGQFEVNVLGNDTDVDSGDALNANSVSVRLEPNNGIVQVTSTGTIIYTPKTNFYGEDNFTYTVEDTAGALSNEATVTMTVTPVNDAPTATSQSLTLSEDENLDITLIGRDIDSDSLTYTITTQPLNGTLLQLSHNMWRYIPSADYHGSDNFAFIASDGELGSEPATITLSVLAANDAPIAQHVEATGLEEQALTITLEGKDVEGAPLTYRIINQPQHGSITLNGTKVTYHGNDHYFGEDSFTYVVNDGELDSEPAIVSLTLSNVHDAPIIVGTPSTSLNQGESYTFTPVITDVDSSKFTFSAKNLPDWLTLDPLTGTLSGIPSNHDVGSVSNVLLTVSDGNTSTSLPYFNLTVNNVNDEPQAINDIYMFTQEDEGTYLLDVLSNDSDVDGDILKLVWTSSSAGTVEVIGNQLKLIYDKVGTTTLQYGISDGNGGKANATVEVSVESSALNAPSISAPTDIEANATGLFTKLQLGVAMAKDSIGNDLPVSLVDGRTLFAPGINTVFWSTKDSEGNIAQDAQLVMVHPLVSIEKDGQTTEGTSHSVNVILNGNAPSYPVTIPYTVSGTASSSDHSLRDGQVLIESGTTGTINFDVLTDDVSESIETIIIDLDSQLNLGSKHQYILTISELNVPPTVEITISQSGEKRSRIEKTSDIVTVTAALTDANTSDRHILRWSTDNDELATLIEGQEANASLYFSAEQLPNAIYSLTLRVTDDGDEPLSVTQNAFIEVNETLPTLSTSIDSDGDLIPDAEEGHSDSDNDGIPDYLDAISDCNVVQQRVIDINNFLVEGQPGVCLRKGVSILANQTGGIELLKSELLQDEQASNIGGIFDFVANGLPKAGQSYQLVIPQRLPIPANAVYRKFRAETGWQDFVIDMNNSVASTLGEQGYCPPPGDASWIDGLTEGHWCVQVTIKDGGPNDDDNTANGTIIDPSGVAVRASDTALPQANDDEIKIHRNGSATIDVLSNDNTPDGQSLSISHATANIGDVSIADNQLYYIAANQFIGEDYINYSVTDNVGGTGSAKVTVTVINSQAPHAVDDFSQTNDRSMRIIHVLSNDFDPDNDALNVISAVAVRGTVTINDQEALIYTPPLGFEGEDSITYLIQDTHGLEAKGKVTVKVTLTYDADVSNQSGGGSMNLIWLFLLVFLAITRTHKLQSAFVALLAVSFNSHANWFIEGELGISEADDKEISTTETLYSTDTSDQFFSVAVGYSLNPDWKVSLRYIDMGSGSAQFKSTTTAPNQYHQSVASIAPILVKGFGFDTRYRFWQQGNWFTNVTLGVISWETEVESKYIENRITTQFNGIDSYAGLGVGYTITDRVSITLKLSRYFLDENDVDAATAMLQYQWPR</sequence>
<dbReference type="InterPro" id="IPR011250">
    <property type="entry name" value="OMP/PagP_B-barrel"/>
</dbReference>
<organism evidence="4 5">
    <name type="scientific">Vibrio owensii</name>
    <dbReference type="NCBI Taxonomy" id="696485"/>
    <lineage>
        <taxon>Bacteria</taxon>
        <taxon>Pseudomonadati</taxon>
        <taxon>Pseudomonadota</taxon>
        <taxon>Gammaproteobacteria</taxon>
        <taxon>Vibrionales</taxon>
        <taxon>Vibrionaceae</taxon>
        <taxon>Vibrio</taxon>
    </lineage>
</organism>
<reference evidence="4" key="1">
    <citation type="submission" date="2022-01" db="EMBL/GenBank/DDBJ databases">
        <authorList>
            <person name="Lagorce A."/>
        </authorList>
    </citation>
    <scope>NUCLEOTIDE SEQUENCE</scope>
    <source>
        <strain evidence="4">Th15_F1_D04</strain>
    </source>
</reference>
<dbReference type="InterPro" id="IPR044048">
    <property type="entry name" value="Big_12"/>
</dbReference>
<dbReference type="InterPro" id="IPR053784">
    <property type="entry name" value="Choice_anch_U_dom"/>
</dbReference>
<dbReference type="SUPFAM" id="SSF56925">
    <property type="entry name" value="OMPA-like"/>
    <property type="match status" value="1"/>
</dbReference>
<evidence type="ECO:0000313" key="5">
    <source>
        <dbReference type="Proteomes" id="UP001295420"/>
    </source>
</evidence>
<dbReference type="InterPro" id="IPR013783">
    <property type="entry name" value="Ig-like_fold"/>
</dbReference>
<dbReference type="InterPro" id="IPR038081">
    <property type="entry name" value="CalX-like_sf"/>
</dbReference>
<dbReference type="PANTHER" id="PTHR34720">
    <property type="entry name" value="MICROCYSTIN DEPENDENT PROTEIN"/>
    <property type="match status" value="1"/>
</dbReference>
<dbReference type="Gene3D" id="2.40.160.20">
    <property type="match status" value="1"/>
</dbReference>
<dbReference type="Gene3D" id="2.60.40.3440">
    <property type="match status" value="2"/>
</dbReference>